<dbReference type="GO" id="GO:0006635">
    <property type="term" value="P:fatty acid beta-oxidation"/>
    <property type="evidence" value="ECO:0007669"/>
    <property type="project" value="TreeGrafter"/>
</dbReference>
<gene>
    <name evidence="3" type="ORF">INQ41_09080</name>
</gene>
<evidence type="ECO:0000313" key="4">
    <source>
        <dbReference type="Proteomes" id="UP000594059"/>
    </source>
</evidence>
<dbReference type="CDD" id="cd06558">
    <property type="entry name" value="crotonase-like"/>
    <property type="match status" value="1"/>
</dbReference>
<dbReference type="PANTHER" id="PTHR11941:SF54">
    <property type="entry name" value="ENOYL-COA HYDRATASE, MITOCHONDRIAL"/>
    <property type="match status" value="1"/>
</dbReference>
<protein>
    <submittedName>
        <fullName evidence="3">Enoyl-CoA hydratase/isomerase family protein</fullName>
    </submittedName>
</protein>
<dbReference type="Gene3D" id="3.90.226.10">
    <property type="entry name" value="2-enoyl-CoA Hydratase, Chain A, domain 1"/>
    <property type="match status" value="1"/>
</dbReference>
<accession>A0A7S6UEN7</accession>
<dbReference type="SUPFAM" id="SSF52096">
    <property type="entry name" value="ClpP/crotonase"/>
    <property type="match status" value="1"/>
</dbReference>
<keyword evidence="4" id="KW-1185">Reference proteome</keyword>
<name>A0A7S6UEN7_9GAMM</name>
<dbReference type="AlphaFoldDB" id="A0A7S6UEN7"/>
<dbReference type="InterPro" id="IPR029045">
    <property type="entry name" value="ClpP/crotonase-like_dom_sf"/>
</dbReference>
<evidence type="ECO:0000313" key="3">
    <source>
        <dbReference type="EMBL" id="QOW18834.1"/>
    </source>
</evidence>
<dbReference type="PANTHER" id="PTHR11941">
    <property type="entry name" value="ENOYL-COA HYDRATASE-RELATED"/>
    <property type="match status" value="1"/>
</dbReference>
<dbReference type="Proteomes" id="UP000594059">
    <property type="component" value="Chromosome"/>
</dbReference>
<dbReference type="EMBL" id="CP063656">
    <property type="protein sequence ID" value="QOW18834.1"/>
    <property type="molecule type" value="Genomic_DNA"/>
</dbReference>
<dbReference type="PROSITE" id="PS00166">
    <property type="entry name" value="ENOYL_COA_HYDRATASE"/>
    <property type="match status" value="1"/>
</dbReference>
<comment type="similarity">
    <text evidence="1 2">Belongs to the enoyl-CoA hydratase/isomerase family.</text>
</comment>
<dbReference type="RefSeq" id="WP_193983825.1">
    <property type="nucleotide sequence ID" value="NZ_CP063656.1"/>
</dbReference>
<evidence type="ECO:0000256" key="2">
    <source>
        <dbReference type="RuleBase" id="RU003707"/>
    </source>
</evidence>
<dbReference type="InterPro" id="IPR001753">
    <property type="entry name" value="Enoyl-CoA_hydra/iso"/>
</dbReference>
<reference evidence="3 4" key="1">
    <citation type="submission" date="2020-10" db="EMBL/GenBank/DDBJ databases">
        <title>complete genome sequencing of Lysobacter sp. H21R20.</title>
        <authorList>
            <person name="Bae J.-W."/>
            <person name="Lee S.-Y."/>
        </authorList>
    </citation>
    <scope>NUCLEOTIDE SEQUENCE [LARGE SCALE GENOMIC DNA]</scope>
    <source>
        <strain evidence="3 4">H21R20</strain>
    </source>
</reference>
<dbReference type="InterPro" id="IPR018376">
    <property type="entry name" value="Enoyl-CoA_hyd/isom_CS"/>
</dbReference>
<keyword evidence="3" id="KW-0413">Isomerase</keyword>
<dbReference type="Pfam" id="PF00378">
    <property type="entry name" value="ECH_1"/>
    <property type="match status" value="1"/>
</dbReference>
<dbReference type="KEGG" id="lcic:INQ41_09080"/>
<proteinExistence type="inferred from homology"/>
<evidence type="ECO:0000256" key="1">
    <source>
        <dbReference type="ARBA" id="ARBA00005254"/>
    </source>
</evidence>
<dbReference type="GO" id="GO:0016853">
    <property type="term" value="F:isomerase activity"/>
    <property type="evidence" value="ECO:0007669"/>
    <property type="project" value="UniProtKB-KW"/>
</dbReference>
<sequence length="259" mass="27689">MSHVKARVHGDVVELQLARPPVNALDPALCRELHHAVTSAISEGARGIVLAGAPRIFSAGLDVPYLLSLGDDRKAISEAWQAFFGAARALAASTIPVVAAITGHAPAGGCVYALCCDYRIMASGDFRIGLNETRVGLVAPEGVQRLMRRVVGAHRAERLLVAGDMVDADTALRFGLVDELVDMGPEHDTSGLLARAHEWLGALLALPHDAMRHTREIARAEVIEALQPEHIGLEVFVDAWFEPGTQDALKALVARLGKK</sequence>
<organism evidence="3 4">
    <name type="scientific">Novilysobacter ciconiae</name>
    <dbReference type="NCBI Taxonomy" id="2781022"/>
    <lineage>
        <taxon>Bacteria</taxon>
        <taxon>Pseudomonadati</taxon>
        <taxon>Pseudomonadota</taxon>
        <taxon>Gammaproteobacteria</taxon>
        <taxon>Lysobacterales</taxon>
        <taxon>Lysobacteraceae</taxon>
        <taxon>Novilysobacter</taxon>
    </lineage>
</organism>